<dbReference type="EMBL" id="MU004243">
    <property type="protein sequence ID" value="KAF2664368.1"/>
    <property type="molecule type" value="Genomic_DNA"/>
</dbReference>
<dbReference type="GO" id="GO:0016787">
    <property type="term" value="F:hydrolase activity"/>
    <property type="evidence" value="ECO:0007669"/>
    <property type="project" value="UniProtKB-KW"/>
</dbReference>
<dbReference type="Proteomes" id="UP000799302">
    <property type="component" value="Unassembled WGS sequence"/>
</dbReference>
<reference evidence="2" key="1">
    <citation type="journal article" date="2020" name="Stud. Mycol.">
        <title>101 Dothideomycetes genomes: a test case for predicting lifestyles and emergence of pathogens.</title>
        <authorList>
            <person name="Haridas S."/>
            <person name="Albert R."/>
            <person name="Binder M."/>
            <person name="Bloem J."/>
            <person name="Labutti K."/>
            <person name="Salamov A."/>
            <person name="Andreopoulos B."/>
            <person name="Baker S."/>
            <person name="Barry K."/>
            <person name="Bills G."/>
            <person name="Bluhm B."/>
            <person name="Cannon C."/>
            <person name="Castanera R."/>
            <person name="Culley D."/>
            <person name="Daum C."/>
            <person name="Ezra D."/>
            <person name="Gonzalez J."/>
            <person name="Henrissat B."/>
            <person name="Kuo A."/>
            <person name="Liang C."/>
            <person name="Lipzen A."/>
            <person name="Lutzoni F."/>
            <person name="Magnuson J."/>
            <person name="Mondo S."/>
            <person name="Nolan M."/>
            <person name="Ohm R."/>
            <person name="Pangilinan J."/>
            <person name="Park H.-J."/>
            <person name="Ramirez L."/>
            <person name="Alfaro M."/>
            <person name="Sun H."/>
            <person name="Tritt A."/>
            <person name="Yoshinaga Y."/>
            <person name="Zwiers L.-H."/>
            <person name="Turgeon B."/>
            <person name="Goodwin S."/>
            <person name="Spatafora J."/>
            <person name="Crous P."/>
            <person name="Grigoriev I."/>
        </authorList>
    </citation>
    <scope>NUCLEOTIDE SEQUENCE</scope>
    <source>
        <strain evidence="2">CBS 115976</strain>
    </source>
</reference>
<name>A0A6A6TZS1_9PEZI</name>
<dbReference type="InterPro" id="IPR029058">
    <property type="entry name" value="AB_hydrolase_fold"/>
</dbReference>
<dbReference type="SUPFAM" id="SSF53474">
    <property type="entry name" value="alpha/beta-Hydrolases"/>
    <property type="match status" value="1"/>
</dbReference>
<sequence>MANPFVVIPRPGTHKSSEAPQIIPAPSEADFIAVFGTLLPAASYLQTSKGRIAYYQLPSSAPSRREDQSSMSRVLFVHGIQTPALGLQPLASTLASRFPTAQCVLVDLWGHGLTDTPVLPHEPALFHELIEAVMAEIGWGKAHFVGFSFGAATTVKLAAKKPELFESMVLIAPAGVIREAGLSDLDRSFVRGLESEERTQAWVVEYLEDGPLLVPGDWKERVDRGEVVALAVKDWSLKNHKGHRASVAGVIRDGGVFDTDAEFAKAAKTGIKSLCILGELDGLSTAKDFHNAGFQDVVVVPKAGHGVPRDRVPEVAQSIEEFWKKL</sequence>
<keyword evidence="2" id="KW-0378">Hydrolase</keyword>
<dbReference type="OrthoDB" id="408373at2759"/>
<evidence type="ECO:0000313" key="3">
    <source>
        <dbReference type="Proteomes" id="UP000799302"/>
    </source>
</evidence>
<organism evidence="2 3">
    <name type="scientific">Microthyrium microscopicum</name>
    <dbReference type="NCBI Taxonomy" id="703497"/>
    <lineage>
        <taxon>Eukaryota</taxon>
        <taxon>Fungi</taxon>
        <taxon>Dikarya</taxon>
        <taxon>Ascomycota</taxon>
        <taxon>Pezizomycotina</taxon>
        <taxon>Dothideomycetes</taxon>
        <taxon>Dothideomycetes incertae sedis</taxon>
        <taxon>Microthyriales</taxon>
        <taxon>Microthyriaceae</taxon>
        <taxon>Microthyrium</taxon>
    </lineage>
</organism>
<dbReference type="InterPro" id="IPR050228">
    <property type="entry name" value="Carboxylesterase_BioH"/>
</dbReference>
<gene>
    <name evidence="2" type="ORF">BT63DRAFT_429861</name>
</gene>
<dbReference type="AlphaFoldDB" id="A0A6A6TZS1"/>
<dbReference type="Pfam" id="PF12697">
    <property type="entry name" value="Abhydrolase_6"/>
    <property type="match status" value="1"/>
</dbReference>
<dbReference type="Gene3D" id="3.40.50.1820">
    <property type="entry name" value="alpha/beta hydrolase"/>
    <property type="match status" value="1"/>
</dbReference>
<proteinExistence type="predicted"/>
<dbReference type="PANTHER" id="PTHR43194">
    <property type="entry name" value="HYDROLASE ALPHA/BETA FOLD FAMILY"/>
    <property type="match status" value="1"/>
</dbReference>
<keyword evidence="3" id="KW-1185">Reference proteome</keyword>
<dbReference type="PANTHER" id="PTHR43194:SF2">
    <property type="entry name" value="PEROXISOMAL MEMBRANE PROTEIN LPX1"/>
    <property type="match status" value="1"/>
</dbReference>
<feature type="domain" description="AB hydrolase-1" evidence="1">
    <location>
        <begin position="74"/>
        <end position="316"/>
    </location>
</feature>
<protein>
    <submittedName>
        <fullName evidence="2">Putative valacyclovir hydrolase</fullName>
    </submittedName>
</protein>
<dbReference type="InterPro" id="IPR000073">
    <property type="entry name" value="AB_hydrolase_1"/>
</dbReference>
<evidence type="ECO:0000313" key="2">
    <source>
        <dbReference type="EMBL" id="KAF2664368.1"/>
    </source>
</evidence>
<accession>A0A6A6TZS1</accession>
<evidence type="ECO:0000259" key="1">
    <source>
        <dbReference type="Pfam" id="PF12697"/>
    </source>
</evidence>